<dbReference type="Proteomes" id="UP001152795">
    <property type="component" value="Unassembled WGS sequence"/>
</dbReference>
<keyword evidence="3" id="KW-1185">Reference proteome</keyword>
<feature type="compositionally biased region" description="Polar residues" evidence="1">
    <location>
        <begin position="1"/>
        <end position="35"/>
    </location>
</feature>
<protein>
    <submittedName>
        <fullName evidence="2">Uncharacterized protein</fullName>
    </submittedName>
</protein>
<comment type="caution">
    <text evidence="2">The sequence shown here is derived from an EMBL/GenBank/DDBJ whole genome shotgun (WGS) entry which is preliminary data.</text>
</comment>
<evidence type="ECO:0000313" key="2">
    <source>
        <dbReference type="EMBL" id="CAB4002364.1"/>
    </source>
</evidence>
<organism evidence="2 3">
    <name type="scientific">Paramuricea clavata</name>
    <name type="common">Red gorgonian</name>
    <name type="synonym">Violescent sea-whip</name>
    <dbReference type="NCBI Taxonomy" id="317549"/>
    <lineage>
        <taxon>Eukaryota</taxon>
        <taxon>Metazoa</taxon>
        <taxon>Cnidaria</taxon>
        <taxon>Anthozoa</taxon>
        <taxon>Octocorallia</taxon>
        <taxon>Malacalcyonacea</taxon>
        <taxon>Plexauridae</taxon>
        <taxon>Paramuricea</taxon>
    </lineage>
</organism>
<feature type="region of interest" description="Disordered" evidence="1">
    <location>
        <begin position="1"/>
        <end position="55"/>
    </location>
</feature>
<dbReference type="OrthoDB" id="5977287at2759"/>
<dbReference type="AlphaFoldDB" id="A0A6S7HBK2"/>
<proteinExistence type="predicted"/>
<reference evidence="2" key="1">
    <citation type="submission" date="2020-04" db="EMBL/GenBank/DDBJ databases">
        <authorList>
            <person name="Alioto T."/>
            <person name="Alioto T."/>
            <person name="Gomez Garrido J."/>
        </authorList>
    </citation>
    <scope>NUCLEOTIDE SEQUENCE</scope>
    <source>
        <strain evidence="2">A484AB</strain>
    </source>
</reference>
<evidence type="ECO:0000313" key="3">
    <source>
        <dbReference type="Proteomes" id="UP001152795"/>
    </source>
</evidence>
<accession>A0A6S7HBK2</accession>
<gene>
    <name evidence="2" type="ORF">PACLA_8A014459</name>
</gene>
<sequence>HDKQRTSTPIQEIQEEGSVTSPAQGKHTLTPSTKQAPLPPLKRASVGKSLSGKQRLDQRKATTIVLKDGFELHDNSQTPYDTVVAYLGDDTITKSRVTRAVKEAFPGVYIRRDRKDNKNQVVFINLREKCIAHQFSDIKHDEIEANDDIKNLLTNLELSDLVVSQVWSSIVSKYNEGGDISDLLAEYAKESQKREGHINNVMNMFKEEIEKLKHNVPDNALSDKQKHMIKLEMKEFEDICDTGIRGSSVLNVSDTIDASLFKDTLEAVKEKCPLIYSMVESLVISNPASRNLLKTNTHKMVCGLHMLGIISNIRNQRTRNCFPLIFGLLGITFGAGKQFIDMLQSIGLSLH</sequence>
<name>A0A6S7HBK2_PARCT</name>
<feature type="non-terminal residue" evidence="2">
    <location>
        <position position="1"/>
    </location>
</feature>
<dbReference type="EMBL" id="CACRXK020004331">
    <property type="protein sequence ID" value="CAB4002364.1"/>
    <property type="molecule type" value="Genomic_DNA"/>
</dbReference>
<evidence type="ECO:0000256" key="1">
    <source>
        <dbReference type="SAM" id="MobiDB-lite"/>
    </source>
</evidence>